<dbReference type="SMART" id="SM00844">
    <property type="entry name" value="GA"/>
    <property type="match status" value="2"/>
</dbReference>
<evidence type="ECO:0000313" key="5">
    <source>
        <dbReference type="Proteomes" id="UP000290815"/>
    </source>
</evidence>
<dbReference type="EMBL" id="LR215024">
    <property type="protein sequence ID" value="VEU70498.1"/>
    <property type="molecule type" value="Genomic_DNA"/>
</dbReference>
<sequence>MKKSRKIFLSFGGIIAPSLVLVSVINVTNQNNWNDSQRTAAEELKTFIESQKKVRSSSSTRNNLYVPDGYKKPRGEYKEKILDFAIDENQLQSVYDFFIQLPSFNQINDEGSKNEWIQGIKKWFLKRPDLYFATFKRHKTGSIEWRFMPNTAITDEDRAAENAIEVFDPKIKDLITFKTLSEYRGRFNTFEEFESYVLNELQEEFKKEVYNAPRAYYDNFVTILKNATVDSNVPNDLNRNIPQDLSNTLLNWLKYSQDLNNDEKARGGNYDAAFLLLGDDGLIGINKKIAQIREKLATYQTKKSSFDYKFEPEEPEKIDFDSEKEKLTNQLQELQEKLNGLNTAIEGKIEKAGWNSKRQEILNLTTTNQDLATGLSTYIAAEEKLEGLLKYREKVTELQKALSDSSLSEEQKKHYNDRINSLGKDAKNYSELQNLGNEIKNSIEADSKPEKIINKFSLWTNEQQKDPYREQIKNVYKDSTLDEQAKSAKIKEIEQQIFSKMKENANNLIDQTSLGNTEKDTYKNLINSENMDENNNPYDLPLFKTITKAKIDNLDSLNPAQKESLKNRIDEQNTDNATKINSIFTEAETVNQKMNDYKNTFKDDTNSDENNVATIKKSTDYNEADSDKKTAFDNALNQRSTDLSSQTDNLTIDQINQKIAALNQAKEELNGDENLAEAKKQAKNKLNTTYTYLNDAQKTDAINKIEALRTVNDVNNQDAENKKLDDAMKIYSESPANIETIRTSIDYTQADNQETLENLITAKENDINKTSGPNLTLEQVNGKTAALNNAVTALNGEERLKAAKDEAIRKINSDYSYLTPKQKEKAIKLINSQNTIEDVNNQDKSNKALDSSMKTLKDYISNQAKVAEGDNYTYTTNALRAAYDGNPTKNNNVKGGAIKEAEDLVTALNNENNPDLMNKSTVDSLNEKIKSAIDALNGQERYNTEVARLNGLSVATAKVKDNPKATDTASEISVDEIEFNNDTIPEDTKPVDLNITNRNEATGKLDLNYKYQSTKENLETVQSSKTYTLNNDNALSTLTEQERLDQLVQDQAVTKTVEFNGADKKSVAVSDLNKDNFTTAINPANNAKVIIDRITPDPDDPRGAIVTYKLESTKDNLGDQKVVSSKNLTTKITGFMTSEEKEEKSNAASNFVGTANSLKQASEFVNNLSDVNIGFDPNDNIDHSNETIVVKSIESWDDRTGTLVANFVVETNKNGEVVTSELKTITINGYMTEEQRLNNLLEKPKNFEFNGDKPQNKTTVDEVKLSELSGYLPGWNHETGEFVDLITEEKAKIIIDEITNRDGQYGSISFKYHLLSTRTDIPNNEIVSQSRNYSLSLFQTDGERKKEESNAKNINDLDINVTKNKLASEYDANEITLNAKDPNFSVIDKEIIGYNDITGEIKISYKLKNNQTNDESETKEIILGGFKTESQRLNELLDSLSKEDINFNGTKKDQLPSVAPANNKNNYSYDETKKTANKANIRINSITPDNQAGENTLNFKLISNKTQSELVSNWQINNFFTPEINNQNLVIDGFRTQVEQDKIDQDIEKQRLNDLNATLDYASKDKTIASAALKEKFTSNPDTFDNAKLVIDSITEINNEAGTLKVNYHFVSTKDGMDDVVSKAHSQEFSGFKIPSKELSNINNLDASFNGDNSKLPSYFDNSTAEKTLSGTAEQDPDGIYNRVVKITEVVNANDKDGNLTIKYVIVSTNKNDPSDTYTSNEKEVEVPGFKTEEERLNELSSQVSYPGKEKTSPSEIDLNSISFTNNLEDANVELIPESITKDDLTNSVTGKYKITSTKEGAEDVFVEKEFTISNFQSEVERLNKLVDSKEATKTVIYNDPSQEQRSIKASEFAAKENLFELISTNISTPESVVNKSKIEINPNDIVIDDEDGTITFKYHLVSTKDEFANADKAVKTSTTEGTLVLSGFSVNLEPRKNELINKINELVDSNKEGNSGLTREQADELINLINSDDTNSVAKFNELKKQVDITVIKNDLAKLTHLNPKQKADLKDSLINEPDYNQVLKNFETYSSINDKMKKLNDLINHYDQLIADRSNVKYHKADNKNEFDRILNNAKELGQSTTDDGLDSNNQFNLDNLIDNHTNKDSLDGAYQRLNGKEVDLIEKIKANDYLTNNEKTQLIAQVNKVAENNKTNNIEQEQKALDKIKQAFKAINDEAKKINDLYEKLNAKIIEYQKDLDNKELPKEIQDILDELVNYGEDINGINKLIELIEQGKLLKSLHEQWNNSDVKNPDTKKAIQDLNAKINSITELINLVKSSDLNSKLDTSKDFVLNHNQYNLNFAEAEISYFDALKNVDKTKFIEATNKLEQLNQTKFAEFANSILNTSYFDIYKPESNLNKKLIKELLKLNYDPLNKIEKSLFETLLKEKAGVEEKLSWLWYLALGLSTTLAAIMIRALVKKVKNNS</sequence>
<dbReference type="Gene3D" id="1.20.5.420">
    <property type="entry name" value="Immunoglobulin FC, subunit C"/>
    <property type="match status" value="3"/>
</dbReference>
<feature type="transmembrane region" description="Helical" evidence="2">
    <location>
        <begin position="2398"/>
        <end position="2419"/>
    </location>
</feature>
<reference evidence="4 5" key="1">
    <citation type="submission" date="2019-01" db="EMBL/GenBank/DDBJ databases">
        <authorList>
            <consortium name="Pathogen Informatics"/>
        </authorList>
    </citation>
    <scope>NUCLEOTIDE SEQUENCE [LARGE SCALE GENOMIC DNA]</scope>
    <source>
        <strain evidence="4 5">NCTC10194</strain>
    </source>
</reference>
<dbReference type="SUPFAM" id="SSF46997">
    <property type="entry name" value="Bacterial immunoglobulin/albumin-binding domains"/>
    <property type="match status" value="1"/>
</dbReference>
<dbReference type="InterPro" id="IPR002988">
    <property type="entry name" value="GA_module"/>
</dbReference>
<dbReference type="InterPro" id="IPR007326">
    <property type="entry name" value="Lipoprotein-assoc_dom"/>
</dbReference>
<feature type="transmembrane region" description="Helical" evidence="2">
    <location>
        <begin position="7"/>
        <end position="27"/>
    </location>
</feature>
<name>A0A449AVE6_9BACT</name>
<evidence type="ECO:0000256" key="2">
    <source>
        <dbReference type="SAM" id="Phobius"/>
    </source>
</evidence>
<dbReference type="RefSeq" id="WP_129622152.1">
    <property type="nucleotide sequence ID" value="NZ_LR215024.1"/>
</dbReference>
<dbReference type="Pfam" id="PF01468">
    <property type="entry name" value="GA"/>
    <property type="match status" value="4"/>
</dbReference>
<feature type="domain" description="Extracellular matrix-binding protein ebh GA module" evidence="3">
    <location>
        <begin position="662"/>
        <end position="722"/>
    </location>
</feature>
<feature type="coiled-coil region" evidence="1">
    <location>
        <begin position="652"/>
        <end position="682"/>
    </location>
</feature>
<feature type="coiled-coil region" evidence="1">
    <location>
        <begin position="2150"/>
        <end position="2198"/>
    </location>
</feature>
<evidence type="ECO:0000313" key="4">
    <source>
        <dbReference type="EMBL" id="VEU70498.1"/>
    </source>
</evidence>
<dbReference type="Pfam" id="PF04200">
    <property type="entry name" value="Lipoprotein_17"/>
    <property type="match status" value="6"/>
</dbReference>
<feature type="coiled-coil region" evidence="1">
    <location>
        <begin position="317"/>
        <end position="351"/>
    </location>
</feature>
<dbReference type="InterPro" id="IPR020840">
    <property type="entry name" value="Extracell_matrix-bd_GA"/>
</dbReference>
<accession>A0A449AVE6</accession>
<keyword evidence="2" id="KW-1133">Transmembrane helix</keyword>
<keyword evidence="2" id="KW-0812">Transmembrane</keyword>
<organism evidence="4 5">
    <name type="scientific">Mycoplasmopsis glycophila</name>
    <dbReference type="NCBI Taxonomy" id="171285"/>
    <lineage>
        <taxon>Bacteria</taxon>
        <taxon>Bacillati</taxon>
        <taxon>Mycoplasmatota</taxon>
        <taxon>Mycoplasmoidales</taxon>
        <taxon>Metamycoplasmataceae</taxon>
        <taxon>Mycoplasmopsis</taxon>
    </lineage>
</organism>
<dbReference type="Gene3D" id="1.20.120.1850">
    <property type="entry name" value="Ebh helix bundles repeating unit (S and A modules)"/>
    <property type="match status" value="3"/>
</dbReference>
<proteinExistence type="predicted"/>
<dbReference type="KEGG" id="mgly:NCTC10194_00469"/>
<keyword evidence="2" id="KW-0472">Membrane</keyword>
<gene>
    <name evidence="4" type="primary">ebh_6</name>
    <name evidence="4" type="ORF">NCTC10194_00469</name>
</gene>
<protein>
    <submittedName>
        <fullName evidence="4">ECM-binding protein homolog</fullName>
    </submittedName>
</protein>
<keyword evidence="1" id="KW-0175">Coiled coil</keyword>
<evidence type="ECO:0000256" key="1">
    <source>
        <dbReference type="SAM" id="Coils"/>
    </source>
</evidence>
<evidence type="ECO:0000259" key="3">
    <source>
        <dbReference type="SMART" id="SM00844"/>
    </source>
</evidence>
<dbReference type="InterPro" id="IPR009063">
    <property type="entry name" value="Ig/albumin-bd_sf"/>
</dbReference>
<keyword evidence="5" id="KW-1185">Reference proteome</keyword>
<feature type="domain" description="Extracellular matrix-binding protein ebh GA module" evidence="3">
    <location>
        <begin position="787"/>
        <end position="847"/>
    </location>
</feature>
<dbReference type="Proteomes" id="UP000290815">
    <property type="component" value="Chromosome"/>
</dbReference>